<gene>
    <name evidence="2" type="ORF">GA0070616_1122</name>
</gene>
<dbReference type="RefSeq" id="WP_245712667.1">
    <property type="nucleotide sequence ID" value="NZ_FMHT01000003.1"/>
</dbReference>
<keyword evidence="1" id="KW-1133">Transmembrane helix</keyword>
<dbReference type="STRING" id="145857.GA0070616_1122"/>
<dbReference type="GO" id="GO:0140359">
    <property type="term" value="F:ABC-type transporter activity"/>
    <property type="evidence" value="ECO:0007669"/>
    <property type="project" value="InterPro"/>
</dbReference>
<proteinExistence type="predicted"/>
<organism evidence="2 3">
    <name type="scientific">Micromonospora nigra</name>
    <dbReference type="NCBI Taxonomy" id="145857"/>
    <lineage>
        <taxon>Bacteria</taxon>
        <taxon>Bacillati</taxon>
        <taxon>Actinomycetota</taxon>
        <taxon>Actinomycetes</taxon>
        <taxon>Micromonosporales</taxon>
        <taxon>Micromonosporaceae</taxon>
        <taxon>Micromonospora</taxon>
    </lineage>
</organism>
<keyword evidence="3" id="KW-1185">Reference proteome</keyword>
<keyword evidence="1" id="KW-0812">Transmembrane</keyword>
<feature type="transmembrane region" description="Helical" evidence="1">
    <location>
        <begin position="238"/>
        <end position="258"/>
    </location>
</feature>
<evidence type="ECO:0000256" key="1">
    <source>
        <dbReference type="SAM" id="Phobius"/>
    </source>
</evidence>
<evidence type="ECO:0000313" key="2">
    <source>
        <dbReference type="EMBL" id="SCL16800.1"/>
    </source>
</evidence>
<feature type="transmembrane region" description="Helical" evidence="1">
    <location>
        <begin position="187"/>
        <end position="207"/>
    </location>
</feature>
<feature type="transmembrane region" description="Helical" evidence="1">
    <location>
        <begin position="118"/>
        <end position="144"/>
    </location>
</feature>
<sequence length="265" mass="27360">MWLRDPFTKTLRDARRSLLGWAVAIVAVGAMYGSFWPTMQTPEMTRALEAYPQGLLEAINYTDLTTAAGYLGSAVYGMLVPLLVAVFAIAAGARVVAGDEEAGTLDLVLAHPVGRVRLALLRYAAVAVGVVAVTGLLGLALVALRGPARFDGIGVGGFAAMTLHLALFGLLFAALAFAVGAATGRRAAALGVSAGVAVLGYLANSVFPQVNGLAWARELSPFHWYLDGSPLVGGVQPLGAGLLLGVSVLLVVAGVFAFDRRDVAV</sequence>
<reference evidence="2 3" key="1">
    <citation type="submission" date="2016-06" db="EMBL/GenBank/DDBJ databases">
        <authorList>
            <person name="Kjaerup R.B."/>
            <person name="Dalgaard T.S."/>
            <person name="Juul-Madsen H.R."/>
        </authorList>
    </citation>
    <scope>NUCLEOTIDE SEQUENCE [LARGE SCALE GENOMIC DNA]</scope>
    <source>
        <strain evidence="2 3">DSM 43818</strain>
    </source>
</reference>
<keyword evidence="1" id="KW-0472">Membrane</keyword>
<evidence type="ECO:0000313" key="3">
    <source>
        <dbReference type="Proteomes" id="UP000199699"/>
    </source>
</evidence>
<protein>
    <submittedName>
        <fullName evidence="2">ABC-2 type transport system permease protein</fullName>
    </submittedName>
</protein>
<dbReference type="Proteomes" id="UP000199699">
    <property type="component" value="Unassembled WGS sequence"/>
</dbReference>
<feature type="transmembrane region" description="Helical" evidence="1">
    <location>
        <begin position="74"/>
        <end position="97"/>
    </location>
</feature>
<dbReference type="GO" id="GO:0005886">
    <property type="term" value="C:plasma membrane"/>
    <property type="evidence" value="ECO:0007669"/>
    <property type="project" value="UniProtKB-SubCell"/>
</dbReference>
<name>A0A1C6RIC6_9ACTN</name>
<dbReference type="PANTHER" id="PTHR37305">
    <property type="entry name" value="INTEGRAL MEMBRANE PROTEIN-RELATED"/>
    <property type="match status" value="1"/>
</dbReference>
<dbReference type="EMBL" id="FMHT01000003">
    <property type="protein sequence ID" value="SCL16800.1"/>
    <property type="molecule type" value="Genomic_DNA"/>
</dbReference>
<feature type="transmembrane region" description="Helical" evidence="1">
    <location>
        <begin position="18"/>
        <end position="36"/>
    </location>
</feature>
<feature type="transmembrane region" description="Helical" evidence="1">
    <location>
        <begin position="156"/>
        <end position="180"/>
    </location>
</feature>
<accession>A0A1C6RIC6</accession>
<dbReference type="PANTHER" id="PTHR37305:SF1">
    <property type="entry name" value="MEMBRANE PROTEIN"/>
    <property type="match status" value="1"/>
</dbReference>
<dbReference type="Pfam" id="PF12679">
    <property type="entry name" value="ABC2_membrane_2"/>
    <property type="match status" value="1"/>
</dbReference>
<dbReference type="AlphaFoldDB" id="A0A1C6RIC6"/>